<evidence type="ECO:0000259" key="2">
    <source>
        <dbReference type="Pfam" id="PF06744"/>
    </source>
</evidence>
<dbReference type="InterPro" id="IPR010623">
    <property type="entry name" value="IcmF_C"/>
</dbReference>
<accession>A0ABU6DTX5</accession>
<evidence type="ECO:0000259" key="3">
    <source>
        <dbReference type="Pfam" id="PF06761"/>
    </source>
</evidence>
<dbReference type="Pfam" id="PF14331">
    <property type="entry name" value="IcmF-related_N"/>
    <property type="match status" value="1"/>
</dbReference>
<comment type="caution">
    <text evidence="6">The sequence shown here is derived from an EMBL/GenBank/DDBJ whole genome shotgun (WGS) entry which is preliminary data.</text>
</comment>
<feature type="domain" description="Type VI secretion system component TssM1 helical" evidence="5">
    <location>
        <begin position="992"/>
        <end position="1083"/>
    </location>
</feature>
<dbReference type="RefSeq" id="WP_325775697.1">
    <property type="nucleotide sequence ID" value="NZ_VTDN01000007.1"/>
</dbReference>
<dbReference type="NCBIfam" id="TIGR03348">
    <property type="entry name" value="VI_IcmF"/>
    <property type="match status" value="1"/>
</dbReference>
<organism evidence="6 7">
    <name type="scientific">Acinetobacter pollinis</name>
    <dbReference type="NCBI Taxonomy" id="2605270"/>
    <lineage>
        <taxon>Bacteria</taxon>
        <taxon>Pseudomonadati</taxon>
        <taxon>Pseudomonadota</taxon>
        <taxon>Gammaproteobacteria</taxon>
        <taxon>Moraxellales</taxon>
        <taxon>Moraxellaceae</taxon>
        <taxon>Acinetobacter</taxon>
    </lineage>
</organism>
<evidence type="ECO:0000256" key="1">
    <source>
        <dbReference type="SAM" id="Phobius"/>
    </source>
</evidence>
<feature type="transmembrane region" description="Helical" evidence="1">
    <location>
        <begin position="12"/>
        <end position="32"/>
    </location>
</feature>
<dbReference type="PANTHER" id="PTHR36153">
    <property type="entry name" value="INNER MEMBRANE PROTEIN-RELATED"/>
    <property type="match status" value="1"/>
</dbReference>
<dbReference type="InterPro" id="IPR009612">
    <property type="entry name" value="IcmF-rel"/>
</dbReference>
<dbReference type="Pfam" id="PF06744">
    <property type="entry name" value="IcmF_C"/>
    <property type="match status" value="1"/>
</dbReference>
<sequence>MYTILGYLWQYITNPKAIIALSLFISLISSYSVLPRRIFWLLLGLYLLGLIGYGIYWLIDRRRNIAKGEDLSNIIQNETEKEYSKSKDKEELAQIQQQMKESIQLIRKSKLGDKSGNAALYELPWYMVIGNPAAGKSSAIYNSGLNFPFEEKHQQAISSGQSGTKNCDWFFSTDGILLDTAGRYSIYAEDKEEWLDFLGLLKKNRSKAPINGLLVVVSVAELVSQSPEKSLQLAKNLRARIQDITERLEVIVPIYVVFTKMDLIAGFTDFFECYEGKEFDQVWGATLAYDAESSQNAMQLFDEHYTILHDGLKNLSTTHLSRRHADNISPSVMTFPLEFKMIKPALKSFIGALFEDNPYQFKPVFRGFYFTSALQDGHVESPMTDKISEDFQLQRVALGESINRNKAGLQTHGYFLKNLFSEVVLKDKNLVKQHINSNRKRQRHILFIVGLLAVSTVLGLWVWSYKNNQQLIADVQADFNKVEKIEKVSSRDLPTQLDALLILQNRLQQLDDLNQQSSYKFSFGLYQGEKLYEKVKIEYLKGIQKIILQPTNERVEDYLKRVKGKEDTLLAKHPEALQVTQVNNQAKQSLDPSETDPQDIYNALKLYIMMGNPQYIDPTHLSDQITRFWRSWLEENKGNAPKAETTQKAEQVLSYLITLSTDKHFPVLQSNPHLIDQTRQLLISVVQATPAINRVYSQIKTRAAVRFPPLTIAQIVGNDNKKTIFGGYELSGAFTQKAWEEYVSKAIDEAANKPTDTKDWVLNSVRADDLTLSGSPDQIQKQLVQLYKQDYVNEWRKFLGEVHYAKTDDFTTAVQFIDVLGEQKRSPIRILMEKIAQETSWDNPVVQAELATPQTGFVAWFKRTVLNQTSSNVVAHEVAQQPQGYISQEFTFFYEFVRKRDDQQNKSLLDDYLNNLAQVRSKFNNLKNTGDIGPNALMTVSQTLNDQNSIFNSVQKNMDEKLTVGLNSQNQQIVHKIIVSPFIQCFESLLTPAQNEVNKLWDLQIVQPFNQNLAKKYPFNGTANIQATSAEIGQIFGENGSIARFVKETLDPLIVRRGYVISSKTWKDLGINLNPQFIANFQSYVAPANGVATGGINQAPVAANQSNFQFYPLQNPKLLSYTLDIDGQRMFYENGIQQWVSFVWPNPGSTPGVRITVVDLEGKVHTIFDAPGEYGINRLIDSAQRNQHDGVMEMTWANPKNSELYVKLNFRLISGNTTSNVGSGRGYAGLKLVDQVTANKVARVVSAQSVVGAK</sequence>
<dbReference type="SUPFAM" id="SSF52540">
    <property type="entry name" value="P-loop containing nucleoside triphosphate hydrolases"/>
    <property type="match status" value="1"/>
</dbReference>
<keyword evidence="1" id="KW-0472">Membrane</keyword>
<gene>
    <name evidence="6" type="primary">tssM</name>
    <name evidence="6" type="ORF">I2F25_09695</name>
</gene>
<dbReference type="InterPro" id="IPR027417">
    <property type="entry name" value="P-loop_NTPase"/>
</dbReference>
<feature type="transmembrane region" description="Helical" evidence="1">
    <location>
        <begin position="445"/>
        <end position="463"/>
    </location>
</feature>
<reference evidence="6 7" key="1">
    <citation type="submission" date="2019-08" db="EMBL/GenBank/DDBJ databases">
        <title>Five species of Acinetobacter isolated from floral nectar and animal pollinators.</title>
        <authorList>
            <person name="Hendry T.A."/>
        </authorList>
    </citation>
    <scope>NUCLEOTIDE SEQUENCE [LARGE SCALE GENOMIC DNA]</scope>
    <source>
        <strain evidence="6 7">MD18.27</strain>
    </source>
</reference>
<dbReference type="PANTHER" id="PTHR36153:SF1">
    <property type="entry name" value="TYPE VI SECRETION SYSTEM COMPONENT TSSM1"/>
    <property type="match status" value="1"/>
</dbReference>
<dbReference type="EMBL" id="VTDN01000007">
    <property type="protein sequence ID" value="MEB5477311.1"/>
    <property type="molecule type" value="Genomic_DNA"/>
</dbReference>
<feature type="domain" description="IcmF-related" evidence="3">
    <location>
        <begin position="497"/>
        <end position="840"/>
    </location>
</feature>
<evidence type="ECO:0000259" key="5">
    <source>
        <dbReference type="Pfam" id="PF21070"/>
    </source>
</evidence>
<evidence type="ECO:0000313" key="6">
    <source>
        <dbReference type="EMBL" id="MEB5477311.1"/>
    </source>
</evidence>
<feature type="domain" description="Type VI secretion system component TssM1 N-terminal" evidence="4">
    <location>
        <begin position="188"/>
        <end position="444"/>
    </location>
</feature>
<proteinExistence type="predicted"/>
<name>A0ABU6DTX5_9GAMM</name>
<feature type="domain" description="Type VI secretion system IcmF C-terminal" evidence="2">
    <location>
        <begin position="1108"/>
        <end position="1208"/>
    </location>
</feature>
<dbReference type="Pfam" id="PF06761">
    <property type="entry name" value="IcmF-related"/>
    <property type="match status" value="1"/>
</dbReference>
<dbReference type="Gene3D" id="3.40.50.300">
    <property type="entry name" value="P-loop containing nucleotide triphosphate hydrolases"/>
    <property type="match status" value="1"/>
</dbReference>
<dbReference type="Proteomes" id="UP001339883">
    <property type="component" value="Unassembled WGS sequence"/>
</dbReference>
<dbReference type="InterPro" id="IPR053156">
    <property type="entry name" value="T6SS_TssM-like"/>
</dbReference>
<keyword evidence="1" id="KW-1133">Transmembrane helix</keyword>
<dbReference type="InterPro" id="IPR025743">
    <property type="entry name" value="TssM1_N"/>
</dbReference>
<keyword evidence="7" id="KW-1185">Reference proteome</keyword>
<feature type="transmembrane region" description="Helical" evidence="1">
    <location>
        <begin position="38"/>
        <end position="59"/>
    </location>
</feature>
<dbReference type="Pfam" id="PF21070">
    <property type="entry name" value="IcmF_helical"/>
    <property type="match status" value="1"/>
</dbReference>
<protein>
    <submittedName>
        <fullName evidence="6">Type VI secretion system membrane subunit TssM</fullName>
    </submittedName>
</protein>
<dbReference type="InterPro" id="IPR017731">
    <property type="entry name" value="TssM1-like"/>
</dbReference>
<evidence type="ECO:0000259" key="4">
    <source>
        <dbReference type="Pfam" id="PF14331"/>
    </source>
</evidence>
<keyword evidence="1" id="KW-0812">Transmembrane</keyword>
<dbReference type="InterPro" id="IPR048677">
    <property type="entry name" value="TssM1_hel"/>
</dbReference>
<evidence type="ECO:0000313" key="7">
    <source>
        <dbReference type="Proteomes" id="UP001339883"/>
    </source>
</evidence>